<dbReference type="GO" id="GO:0016788">
    <property type="term" value="F:hydrolase activity, acting on ester bonds"/>
    <property type="evidence" value="ECO:0007669"/>
    <property type="project" value="InterPro"/>
</dbReference>
<feature type="signal peptide" evidence="8">
    <location>
        <begin position="1"/>
        <end position="27"/>
    </location>
</feature>
<dbReference type="InterPro" id="IPR035669">
    <property type="entry name" value="SGNH_plant_lipase-like"/>
</dbReference>
<proteinExistence type="inferred from homology"/>
<evidence type="ECO:0000256" key="2">
    <source>
        <dbReference type="ARBA" id="ARBA00008668"/>
    </source>
</evidence>
<dbReference type="Pfam" id="PF00657">
    <property type="entry name" value="Lipase_GDSL"/>
    <property type="match status" value="1"/>
</dbReference>
<dbReference type="InterPro" id="IPR051238">
    <property type="entry name" value="GDSL_esterase/lipase"/>
</dbReference>
<evidence type="ECO:0000256" key="8">
    <source>
        <dbReference type="SAM" id="SignalP"/>
    </source>
</evidence>
<comment type="similarity">
    <text evidence="2">Belongs to the 'GDSL' lipolytic enzyme family.</text>
</comment>
<dbReference type="GO" id="GO:0016042">
    <property type="term" value="P:lipid catabolic process"/>
    <property type="evidence" value="ECO:0007669"/>
    <property type="project" value="UniProtKB-KW"/>
</dbReference>
<evidence type="ECO:0000313" key="9">
    <source>
        <dbReference type="EMBL" id="KAH7545076.1"/>
    </source>
</evidence>
<evidence type="ECO:0008006" key="11">
    <source>
        <dbReference type="Google" id="ProtNLM"/>
    </source>
</evidence>
<evidence type="ECO:0000313" key="10">
    <source>
        <dbReference type="Proteomes" id="UP000813462"/>
    </source>
</evidence>
<reference evidence="9" key="1">
    <citation type="journal article" date="2021" name="Front. Plant Sci.">
        <title>Chromosome-Scale Genome Assembly for Chinese Sour Jujube and Insights Into Its Genome Evolution and Domestication Signature.</title>
        <authorList>
            <person name="Shen L.-Y."/>
            <person name="Luo H."/>
            <person name="Wang X.-L."/>
            <person name="Wang X.-M."/>
            <person name="Qiu X.-J."/>
            <person name="Liu H."/>
            <person name="Zhou S.-S."/>
            <person name="Jia K.-H."/>
            <person name="Nie S."/>
            <person name="Bao Y.-T."/>
            <person name="Zhang R.-G."/>
            <person name="Yun Q.-Z."/>
            <person name="Chai Y.-H."/>
            <person name="Lu J.-Y."/>
            <person name="Li Y."/>
            <person name="Zhao S.-W."/>
            <person name="Mao J.-F."/>
            <person name="Jia S.-G."/>
            <person name="Mao Y.-M."/>
        </authorList>
    </citation>
    <scope>NUCLEOTIDE SEQUENCE</scope>
    <source>
        <strain evidence="9">AT0</strain>
        <tissue evidence="9">Leaf</tissue>
    </source>
</reference>
<keyword evidence="6" id="KW-0442">Lipid degradation</keyword>
<dbReference type="InterPro" id="IPR001087">
    <property type="entry name" value="GDSL"/>
</dbReference>
<dbReference type="EMBL" id="JAEACU010000001">
    <property type="protein sequence ID" value="KAH7545076.1"/>
    <property type="molecule type" value="Genomic_DNA"/>
</dbReference>
<dbReference type="Proteomes" id="UP000813462">
    <property type="component" value="Unassembled WGS sequence"/>
</dbReference>
<protein>
    <recommendedName>
        <fullName evidence="11">GDSL esterase/lipase At1g29670-like</fullName>
    </recommendedName>
</protein>
<dbReference type="Gene3D" id="3.40.50.1110">
    <property type="entry name" value="SGNH hydrolase"/>
    <property type="match status" value="1"/>
</dbReference>
<keyword evidence="5" id="KW-0378">Hydrolase</keyword>
<organism evidence="9 10">
    <name type="scientific">Ziziphus jujuba var. spinosa</name>
    <dbReference type="NCBI Taxonomy" id="714518"/>
    <lineage>
        <taxon>Eukaryota</taxon>
        <taxon>Viridiplantae</taxon>
        <taxon>Streptophyta</taxon>
        <taxon>Embryophyta</taxon>
        <taxon>Tracheophyta</taxon>
        <taxon>Spermatophyta</taxon>
        <taxon>Magnoliopsida</taxon>
        <taxon>eudicotyledons</taxon>
        <taxon>Gunneridae</taxon>
        <taxon>Pentapetalae</taxon>
        <taxon>rosids</taxon>
        <taxon>fabids</taxon>
        <taxon>Rosales</taxon>
        <taxon>Rhamnaceae</taxon>
        <taxon>Paliureae</taxon>
        <taxon>Ziziphus</taxon>
    </lineage>
</organism>
<accession>A0A978VZE2</accession>
<dbReference type="PANTHER" id="PTHR45650:SF75">
    <property type="entry name" value="GDSL-LIKE LIPASE_ACYLHYDROLASE"/>
    <property type="match status" value="1"/>
</dbReference>
<comment type="subcellular location">
    <subcellularLocation>
        <location evidence="1">Secreted</location>
    </subcellularLocation>
</comment>
<evidence type="ECO:0000256" key="6">
    <source>
        <dbReference type="ARBA" id="ARBA00022963"/>
    </source>
</evidence>
<sequence>MASQSNELLSALISLCVIAFMKVSVDGAPKVQCYFIFGDSLADSGNNNPLRTFAKANYPPYGIDFPNKTPTGRFCNGLTTADIIGQRLGFTNLIPPFTLAHGSTILQGVNYASASAGIREETGRHLGQNICLDGQLNNHRAIVSRITALLKTKAAAKAHLRKCIYYVGLGSNDYINNYFLPIYPTSKEFNPDEYADALIDQYANQLVSLYLSGARKVAVFGVGLIGCTPRAISTSKGGGCVNAINNAAQIFNRELKSLVDRLNRKFRNARFIFVDIFEMSSGDPRSFGFKVLNDGCCPVNKLGLCGHHVNSCPNRKEYVFWDSFHPTEAMNQITANRSFTALNPSDAYPYDISHLAQLTL</sequence>
<feature type="chain" id="PRO_5037156747" description="GDSL esterase/lipase At1g29670-like" evidence="8">
    <location>
        <begin position="28"/>
        <end position="360"/>
    </location>
</feature>
<dbReference type="GO" id="GO:0005576">
    <property type="term" value="C:extracellular region"/>
    <property type="evidence" value="ECO:0007669"/>
    <property type="project" value="UniProtKB-SubCell"/>
</dbReference>
<name>A0A978VZE2_ZIZJJ</name>
<comment type="caution">
    <text evidence="9">The sequence shown here is derived from an EMBL/GenBank/DDBJ whole genome shotgun (WGS) entry which is preliminary data.</text>
</comment>
<keyword evidence="4 8" id="KW-0732">Signal</keyword>
<gene>
    <name evidence="9" type="ORF">FEM48_Zijuj01G0054800</name>
</gene>
<evidence type="ECO:0000256" key="3">
    <source>
        <dbReference type="ARBA" id="ARBA00022525"/>
    </source>
</evidence>
<dbReference type="CDD" id="cd01837">
    <property type="entry name" value="SGNH_plant_lipase_like"/>
    <property type="match status" value="1"/>
</dbReference>
<dbReference type="InterPro" id="IPR036514">
    <property type="entry name" value="SGNH_hydro_sf"/>
</dbReference>
<keyword evidence="3" id="KW-0964">Secreted</keyword>
<evidence type="ECO:0000256" key="5">
    <source>
        <dbReference type="ARBA" id="ARBA00022801"/>
    </source>
</evidence>
<evidence type="ECO:0000256" key="4">
    <source>
        <dbReference type="ARBA" id="ARBA00022729"/>
    </source>
</evidence>
<evidence type="ECO:0000256" key="7">
    <source>
        <dbReference type="ARBA" id="ARBA00023098"/>
    </source>
</evidence>
<evidence type="ECO:0000256" key="1">
    <source>
        <dbReference type="ARBA" id="ARBA00004613"/>
    </source>
</evidence>
<keyword evidence="7" id="KW-0443">Lipid metabolism</keyword>
<dbReference type="PANTHER" id="PTHR45650">
    <property type="entry name" value="GDSL-LIKE LIPASE/ACYLHYDROLASE-RELATED"/>
    <property type="match status" value="1"/>
</dbReference>
<dbReference type="AlphaFoldDB" id="A0A978VZE2"/>
<dbReference type="SUPFAM" id="SSF52266">
    <property type="entry name" value="SGNH hydrolase"/>
    <property type="match status" value="1"/>
</dbReference>